<feature type="region of interest" description="Disordered" evidence="1">
    <location>
        <begin position="123"/>
        <end position="148"/>
    </location>
</feature>
<dbReference type="AlphaFoldDB" id="A0A9W8E234"/>
<dbReference type="Pfam" id="PF13638">
    <property type="entry name" value="PIN_4"/>
    <property type="match status" value="1"/>
</dbReference>
<accession>A0A9W8E234</accession>
<dbReference type="Proteomes" id="UP001150569">
    <property type="component" value="Unassembled WGS sequence"/>
</dbReference>
<reference evidence="3" key="1">
    <citation type="submission" date="2022-07" db="EMBL/GenBank/DDBJ databases">
        <title>Phylogenomic reconstructions and comparative analyses of Kickxellomycotina fungi.</title>
        <authorList>
            <person name="Reynolds N.K."/>
            <person name="Stajich J.E."/>
            <person name="Barry K."/>
            <person name="Grigoriev I.V."/>
            <person name="Crous P."/>
            <person name="Smith M.E."/>
        </authorList>
    </citation>
    <scope>NUCLEOTIDE SEQUENCE</scope>
    <source>
        <strain evidence="3">RSA 861</strain>
    </source>
</reference>
<proteinExistence type="predicted"/>
<dbReference type="GO" id="GO:0005634">
    <property type="term" value="C:nucleus"/>
    <property type="evidence" value="ECO:0007669"/>
    <property type="project" value="TreeGrafter"/>
</dbReference>
<dbReference type="InterPro" id="IPR002716">
    <property type="entry name" value="PIN_dom"/>
</dbReference>
<sequence>MEPHSTDSLSMDVDDWSILSSINHTIADYRKAQPYTVHLGASENTPYPTTATSSSASASDHGRGHPGDDTIDQAAVAFILDTNYLLSQLTFLRRLQETATQQPHVFIIVPWVVIRELDGLKEVGHGNRSRGSSRDDGLSSSRHESGNVGSLARSAIEFIYQGLQPPSDSAAAASHGLGGRRQVLRGQKITECINVERTNDDLILDCCRYFAEARRIPSVVLLSLDKNLCVKAMVHQIGACGLWRDTPESLIGRFMPAEGFAPAHPLFGQPLAAATGADAAYQTSGQHYSFNDDDDDHMMMDADEPGDLDHHHQVSVAAQPLGTNSFAITATPSHTVPSTLAPTSQSFATPTTPNRAPTQPTNPVTVFEHLSAIMDYLEDPDRSLLIHAVRFQCYQSLGNDYDYFIGSFRPSPWTLADLCEIVQRYWYSGFRETLPSPAFPAFEGLKQLYHVYQELRVRGIDELAKATTTALTRSKSTGLCQITSTDRLAHLRPADDPWKRPAPRLNRVPLNDLVAAVLTPSALRTLLDHLDAVLILTDEVHRSLVRTPLKIDARSIASDTRQWLEVTLPAVFLSPDSPNRQHLILSWRQQLLGPVEGNGK</sequence>
<dbReference type="CDD" id="cd18727">
    <property type="entry name" value="PIN_Swt1-like"/>
    <property type="match status" value="1"/>
</dbReference>
<dbReference type="InterPro" id="IPR052626">
    <property type="entry name" value="SWT1_Regulator"/>
</dbReference>
<dbReference type="SUPFAM" id="SSF88723">
    <property type="entry name" value="PIN domain-like"/>
    <property type="match status" value="1"/>
</dbReference>
<name>A0A9W8E234_9FUNG</name>
<comment type="caution">
    <text evidence="3">The sequence shown here is derived from an EMBL/GenBank/DDBJ whole genome shotgun (WGS) entry which is preliminary data.</text>
</comment>
<feature type="compositionally biased region" description="Basic and acidic residues" evidence="1">
    <location>
        <begin position="132"/>
        <end position="145"/>
    </location>
</feature>
<dbReference type="SMART" id="SM00670">
    <property type="entry name" value="PINc"/>
    <property type="match status" value="1"/>
</dbReference>
<dbReference type="EMBL" id="JANBPT010000038">
    <property type="protein sequence ID" value="KAJ1929346.1"/>
    <property type="molecule type" value="Genomic_DNA"/>
</dbReference>
<feature type="region of interest" description="Disordered" evidence="1">
    <location>
        <begin position="40"/>
        <end position="68"/>
    </location>
</feature>
<gene>
    <name evidence="3" type="ORF">IWQ60_001267</name>
</gene>
<protein>
    <recommendedName>
        <fullName evidence="2">PIN domain-containing protein</fullName>
    </recommendedName>
</protein>
<evidence type="ECO:0000256" key="1">
    <source>
        <dbReference type="SAM" id="MobiDB-lite"/>
    </source>
</evidence>
<evidence type="ECO:0000259" key="2">
    <source>
        <dbReference type="SMART" id="SM00670"/>
    </source>
</evidence>
<dbReference type="PANTHER" id="PTHR16161:SF0">
    <property type="entry name" value="TRANSCRIPTIONAL PROTEIN SWT1"/>
    <property type="match status" value="1"/>
</dbReference>
<dbReference type="Gene3D" id="3.40.50.1010">
    <property type="entry name" value="5'-nuclease"/>
    <property type="match status" value="1"/>
</dbReference>
<feature type="domain" description="PIN" evidence="2">
    <location>
        <begin position="76"/>
        <end position="230"/>
    </location>
</feature>
<keyword evidence="4" id="KW-1185">Reference proteome</keyword>
<evidence type="ECO:0000313" key="3">
    <source>
        <dbReference type="EMBL" id="KAJ1929346.1"/>
    </source>
</evidence>
<dbReference type="OrthoDB" id="2017974at2759"/>
<dbReference type="PANTHER" id="PTHR16161">
    <property type="entry name" value="TRANSCRIPTIONAL PROTEIN SWT1"/>
    <property type="match status" value="1"/>
</dbReference>
<dbReference type="InterPro" id="IPR029060">
    <property type="entry name" value="PIN-like_dom_sf"/>
</dbReference>
<organism evidence="3 4">
    <name type="scientific">Tieghemiomyces parasiticus</name>
    <dbReference type="NCBI Taxonomy" id="78921"/>
    <lineage>
        <taxon>Eukaryota</taxon>
        <taxon>Fungi</taxon>
        <taxon>Fungi incertae sedis</taxon>
        <taxon>Zoopagomycota</taxon>
        <taxon>Kickxellomycotina</taxon>
        <taxon>Dimargaritomycetes</taxon>
        <taxon>Dimargaritales</taxon>
        <taxon>Dimargaritaceae</taxon>
        <taxon>Tieghemiomyces</taxon>
    </lineage>
</organism>
<evidence type="ECO:0000313" key="4">
    <source>
        <dbReference type="Proteomes" id="UP001150569"/>
    </source>
</evidence>
<dbReference type="GO" id="GO:0004540">
    <property type="term" value="F:RNA nuclease activity"/>
    <property type="evidence" value="ECO:0007669"/>
    <property type="project" value="UniProtKB-ARBA"/>
</dbReference>
<feature type="compositionally biased region" description="Low complexity" evidence="1">
    <location>
        <begin position="49"/>
        <end position="59"/>
    </location>
</feature>